<feature type="transmembrane region" description="Helical" evidence="1">
    <location>
        <begin position="35"/>
        <end position="56"/>
    </location>
</feature>
<reference evidence="2" key="1">
    <citation type="journal article" date="2020" name="Nature">
        <title>Giant virus diversity and host interactions through global metagenomics.</title>
        <authorList>
            <person name="Schulz F."/>
            <person name="Roux S."/>
            <person name="Paez-Espino D."/>
            <person name="Jungbluth S."/>
            <person name="Walsh D.A."/>
            <person name="Denef V.J."/>
            <person name="McMahon K.D."/>
            <person name="Konstantinidis K.T."/>
            <person name="Eloe-Fadrosh E.A."/>
            <person name="Kyrpides N.C."/>
            <person name="Woyke T."/>
        </authorList>
    </citation>
    <scope>NUCLEOTIDE SEQUENCE</scope>
    <source>
        <strain evidence="2">GVMAG-M-3300009684-20</strain>
    </source>
</reference>
<keyword evidence="1" id="KW-0472">Membrane</keyword>
<dbReference type="EMBL" id="MN739079">
    <property type="protein sequence ID" value="QHS87253.1"/>
    <property type="molecule type" value="Genomic_DNA"/>
</dbReference>
<sequence length="141" mass="16249">MIDHDHAAVVWKYIALDKKVNPAPFMEHMSLYSNLFIQPVGHVLFWGCYFFFPVLFEYFGGKVDMSTFSILFYAASSLQVLWSAFSSWSEVIEHYHLGTTLYTWKILTHGLGLPLITINSADRNHQYFKYAAAISLLQNLS</sequence>
<keyword evidence="1" id="KW-1133">Transmembrane helix</keyword>
<feature type="transmembrane region" description="Helical" evidence="1">
    <location>
        <begin position="101"/>
        <end position="121"/>
    </location>
</feature>
<feature type="transmembrane region" description="Helical" evidence="1">
    <location>
        <begin position="68"/>
        <end position="89"/>
    </location>
</feature>
<evidence type="ECO:0000313" key="2">
    <source>
        <dbReference type="EMBL" id="QHS87253.1"/>
    </source>
</evidence>
<evidence type="ECO:0000256" key="1">
    <source>
        <dbReference type="SAM" id="Phobius"/>
    </source>
</evidence>
<dbReference type="AlphaFoldDB" id="A0A6C0B6Z9"/>
<protein>
    <submittedName>
        <fullName evidence="2">Uncharacterized protein</fullName>
    </submittedName>
</protein>
<accession>A0A6C0B6Z9</accession>
<organism evidence="2">
    <name type="scientific">viral metagenome</name>
    <dbReference type="NCBI Taxonomy" id="1070528"/>
    <lineage>
        <taxon>unclassified sequences</taxon>
        <taxon>metagenomes</taxon>
        <taxon>organismal metagenomes</taxon>
    </lineage>
</organism>
<name>A0A6C0B6Z9_9ZZZZ</name>
<proteinExistence type="predicted"/>
<keyword evidence="1" id="KW-0812">Transmembrane</keyword>